<sequence length="387" mass="40826">MTDLAHSPAAPAPGRVLGGRYRLEALIGRGGYASVYRAIDEHLERAVAVKVFTASTSDGADRARVASETRVLASLTHPSLVTLFDARLDEDPAYFVMELIDGPTLGDRIAGAPLDPVTTASVAADLAEALHVIHERGIVHRDVKPSNVLLRPAPMPSQPPRATLADFGIAYLIDSARVTATGTLIGTAAYLSPEQARGETPTAAADVYALGLVLLESLTGRRAYAQATPHEALVARLVRSPDVPATLPHGWRVLLSAMTAMDPAHRPDAHAVQRAAMRLKTDESEGWNPVPVTLPAPRAEAGPQDVTDRTAVLPADETSEIPAEPARPSRRRAVWLIVAAVLLVAGLAAGIAAAMVWGGTPAPDPTLPALPEPLGEHMRQLLDQVSP</sequence>
<keyword evidence="3" id="KW-0808">Transferase</keyword>
<accession>A0ABX5SRA4</accession>
<dbReference type="RefSeq" id="WP_135066002.1">
    <property type="nucleotide sequence ID" value="NZ_CP038266.1"/>
</dbReference>
<evidence type="ECO:0000256" key="6">
    <source>
        <dbReference type="ARBA" id="ARBA00022840"/>
    </source>
</evidence>
<evidence type="ECO:0000256" key="1">
    <source>
        <dbReference type="ARBA" id="ARBA00012513"/>
    </source>
</evidence>
<organism evidence="11 12">
    <name type="scientific">Microbacterium wangchenii</name>
    <dbReference type="NCBI Taxonomy" id="2541726"/>
    <lineage>
        <taxon>Bacteria</taxon>
        <taxon>Bacillati</taxon>
        <taxon>Actinomycetota</taxon>
        <taxon>Actinomycetes</taxon>
        <taxon>Micrococcales</taxon>
        <taxon>Microbacteriaceae</taxon>
        <taxon>Microbacterium</taxon>
    </lineage>
</organism>
<dbReference type="PANTHER" id="PTHR43289">
    <property type="entry name" value="MITOGEN-ACTIVATED PROTEIN KINASE KINASE KINASE 20-RELATED"/>
    <property type="match status" value="1"/>
</dbReference>
<gene>
    <name evidence="11" type="ORF">E4K62_08175</name>
</gene>
<evidence type="ECO:0000256" key="2">
    <source>
        <dbReference type="ARBA" id="ARBA00022527"/>
    </source>
</evidence>
<dbReference type="InterPro" id="IPR008271">
    <property type="entry name" value="Ser/Thr_kinase_AS"/>
</dbReference>
<feature type="domain" description="Protein kinase" evidence="10">
    <location>
        <begin position="21"/>
        <end position="279"/>
    </location>
</feature>
<proteinExistence type="predicted"/>
<feature type="binding site" evidence="7">
    <location>
        <position position="50"/>
    </location>
    <ligand>
        <name>ATP</name>
        <dbReference type="ChEBI" id="CHEBI:30616"/>
    </ligand>
</feature>
<evidence type="ECO:0000256" key="5">
    <source>
        <dbReference type="ARBA" id="ARBA00022777"/>
    </source>
</evidence>
<dbReference type="GO" id="GO:0004674">
    <property type="term" value="F:protein serine/threonine kinase activity"/>
    <property type="evidence" value="ECO:0007669"/>
    <property type="project" value="UniProtKB-KW"/>
</dbReference>
<dbReference type="PANTHER" id="PTHR43289:SF6">
    <property type="entry name" value="SERINE_THREONINE-PROTEIN KINASE NEKL-3"/>
    <property type="match status" value="1"/>
</dbReference>
<keyword evidence="12" id="KW-1185">Reference proteome</keyword>
<keyword evidence="4 7" id="KW-0547">Nucleotide-binding</keyword>
<evidence type="ECO:0000256" key="7">
    <source>
        <dbReference type="PROSITE-ProRule" id="PRU10141"/>
    </source>
</evidence>
<dbReference type="SMART" id="SM00220">
    <property type="entry name" value="S_TKc"/>
    <property type="match status" value="1"/>
</dbReference>
<dbReference type="CDD" id="cd14014">
    <property type="entry name" value="STKc_PknB_like"/>
    <property type="match status" value="1"/>
</dbReference>
<dbReference type="PROSITE" id="PS00108">
    <property type="entry name" value="PROTEIN_KINASE_ST"/>
    <property type="match status" value="1"/>
</dbReference>
<keyword evidence="2 11" id="KW-0723">Serine/threonine-protein kinase</keyword>
<evidence type="ECO:0000256" key="9">
    <source>
        <dbReference type="SAM" id="Phobius"/>
    </source>
</evidence>
<name>A0ABX5SRA4_9MICO</name>
<dbReference type="Proteomes" id="UP000295748">
    <property type="component" value="Chromosome"/>
</dbReference>
<keyword evidence="5 11" id="KW-0418">Kinase</keyword>
<dbReference type="SUPFAM" id="SSF56112">
    <property type="entry name" value="Protein kinase-like (PK-like)"/>
    <property type="match status" value="1"/>
</dbReference>
<evidence type="ECO:0000256" key="8">
    <source>
        <dbReference type="SAM" id="MobiDB-lite"/>
    </source>
</evidence>
<reference evidence="11 12" key="1">
    <citation type="submission" date="2019-03" db="EMBL/GenBank/DDBJ databases">
        <authorList>
            <person name="Dong K."/>
        </authorList>
    </citation>
    <scope>NUCLEOTIDE SEQUENCE [LARGE SCALE GENOMIC DNA]</scope>
    <source>
        <strain evidence="12">dk512</strain>
    </source>
</reference>
<dbReference type="InterPro" id="IPR017441">
    <property type="entry name" value="Protein_kinase_ATP_BS"/>
</dbReference>
<evidence type="ECO:0000259" key="10">
    <source>
        <dbReference type="PROSITE" id="PS50011"/>
    </source>
</evidence>
<feature type="region of interest" description="Disordered" evidence="8">
    <location>
        <begin position="280"/>
        <end position="305"/>
    </location>
</feature>
<dbReference type="EMBL" id="CP038266">
    <property type="protein sequence ID" value="QBR88666.1"/>
    <property type="molecule type" value="Genomic_DNA"/>
</dbReference>
<evidence type="ECO:0000256" key="4">
    <source>
        <dbReference type="ARBA" id="ARBA00022741"/>
    </source>
</evidence>
<dbReference type="Gene3D" id="1.10.510.10">
    <property type="entry name" value="Transferase(Phosphotransferase) domain 1"/>
    <property type="match status" value="1"/>
</dbReference>
<dbReference type="InterPro" id="IPR000719">
    <property type="entry name" value="Prot_kinase_dom"/>
</dbReference>
<keyword evidence="9" id="KW-0812">Transmembrane</keyword>
<protein>
    <recommendedName>
        <fullName evidence="1">non-specific serine/threonine protein kinase</fullName>
        <ecNumber evidence="1">2.7.11.1</ecNumber>
    </recommendedName>
</protein>
<evidence type="ECO:0000313" key="11">
    <source>
        <dbReference type="EMBL" id="QBR88666.1"/>
    </source>
</evidence>
<keyword evidence="6 7" id="KW-0067">ATP-binding</keyword>
<evidence type="ECO:0000256" key="3">
    <source>
        <dbReference type="ARBA" id="ARBA00022679"/>
    </source>
</evidence>
<keyword evidence="9" id="KW-0472">Membrane</keyword>
<dbReference type="InterPro" id="IPR011009">
    <property type="entry name" value="Kinase-like_dom_sf"/>
</dbReference>
<dbReference type="PROSITE" id="PS50011">
    <property type="entry name" value="PROTEIN_KINASE_DOM"/>
    <property type="match status" value="1"/>
</dbReference>
<evidence type="ECO:0000313" key="12">
    <source>
        <dbReference type="Proteomes" id="UP000295748"/>
    </source>
</evidence>
<dbReference type="EC" id="2.7.11.1" evidence="1"/>
<feature type="transmembrane region" description="Helical" evidence="9">
    <location>
        <begin position="333"/>
        <end position="357"/>
    </location>
</feature>
<dbReference type="PROSITE" id="PS00107">
    <property type="entry name" value="PROTEIN_KINASE_ATP"/>
    <property type="match status" value="1"/>
</dbReference>
<keyword evidence="9" id="KW-1133">Transmembrane helix</keyword>
<dbReference type="Gene3D" id="3.30.200.20">
    <property type="entry name" value="Phosphorylase Kinase, domain 1"/>
    <property type="match status" value="1"/>
</dbReference>
<dbReference type="Pfam" id="PF00069">
    <property type="entry name" value="Pkinase"/>
    <property type="match status" value="1"/>
</dbReference>